<evidence type="ECO:0000313" key="1">
    <source>
        <dbReference type="EMBL" id="SMX44786.1"/>
    </source>
</evidence>
<dbReference type="EMBL" id="FXYG01000003">
    <property type="protein sequence ID" value="SMX44786.1"/>
    <property type="molecule type" value="Genomic_DNA"/>
</dbReference>
<dbReference type="Proteomes" id="UP000202485">
    <property type="component" value="Unassembled WGS sequence"/>
</dbReference>
<name>A0A238KRX2_9RHOB</name>
<gene>
    <name evidence="1" type="ORF">RUA8715_02528</name>
</gene>
<proteinExistence type="predicted"/>
<protein>
    <submittedName>
        <fullName evidence="1">Uncharacterized protein</fullName>
    </submittedName>
</protein>
<dbReference type="AlphaFoldDB" id="A0A238KRX2"/>
<organism evidence="1 2">
    <name type="scientific">Ruegeria arenilitoris</name>
    <dbReference type="NCBI Taxonomy" id="1173585"/>
    <lineage>
        <taxon>Bacteria</taxon>
        <taxon>Pseudomonadati</taxon>
        <taxon>Pseudomonadota</taxon>
        <taxon>Alphaproteobacteria</taxon>
        <taxon>Rhodobacterales</taxon>
        <taxon>Roseobacteraceae</taxon>
        <taxon>Ruegeria</taxon>
    </lineage>
</organism>
<sequence length="108" mass="11815">MPLQAREELMGHIRLGTLPRSKKWREVVDLIATDTSVEEIAEAAADASESDLALASRDPRFQFVSDLLVRLPLLARAPGFEDALADLGIATSELSYSDRLAGRFGSCR</sequence>
<accession>A0A238KRX2</accession>
<evidence type="ECO:0000313" key="2">
    <source>
        <dbReference type="Proteomes" id="UP000202485"/>
    </source>
</evidence>
<reference evidence="2" key="1">
    <citation type="submission" date="2017-05" db="EMBL/GenBank/DDBJ databases">
        <authorList>
            <person name="Rodrigo-Torres L."/>
            <person name="Arahal R. D."/>
            <person name="Lucena T."/>
        </authorList>
    </citation>
    <scope>NUCLEOTIDE SEQUENCE [LARGE SCALE GENOMIC DNA]</scope>
    <source>
        <strain evidence="2">CECT 8715</strain>
    </source>
</reference>
<keyword evidence="2" id="KW-1185">Reference proteome</keyword>